<proteinExistence type="predicted"/>
<sequence length="157" mass="17904">MQTADGNLTTLRTFAVFKLGVSGIWRTVYAYIRLKPRSSTDTISLILGLPWLLLSNIFENCIVIGDPVNHPKDETEAKKKLGPAYRGPCKVTAYGDCYKKSYKIRQLDGTLIRNNYHGDQLKPFRVREGYLVSKSEEEHPLYQNIRASKNVSQIPKR</sequence>
<organism evidence="1 2">
    <name type="scientific">Erysiphe neolycopersici</name>
    <dbReference type="NCBI Taxonomy" id="212602"/>
    <lineage>
        <taxon>Eukaryota</taxon>
        <taxon>Fungi</taxon>
        <taxon>Dikarya</taxon>
        <taxon>Ascomycota</taxon>
        <taxon>Pezizomycotina</taxon>
        <taxon>Leotiomycetes</taxon>
        <taxon>Erysiphales</taxon>
        <taxon>Erysiphaceae</taxon>
        <taxon>Erysiphe</taxon>
    </lineage>
</organism>
<dbReference type="EMBL" id="MCFK01003695">
    <property type="protein sequence ID" value="RKF62008.1"/>
    <property type="molecule type" value="Genomic_DNA"/>
</dbReference>
<comment type="caution">
    <text evidence="1">The sequence shown here is derived from an EMBL/GenBank/DDBJ whole genome shotgun (WGS) entry which is preliminary data.</text>
</comment>
<dbReference type="AlphaFoldDB" id="A0A420HX15"/>
<gene>
    <name evidence="1" type="ORF">OnM2_036085</name>
</gene>
<evidence type="ECO:0000313" key="1">
    <source>
        <dbReference type="EMBL" id="RKF62008.1"/>
    </source>
</evidence>
<accession>A0A420HX15</accession>
<name>A0A420HX15_9PEZI</name>
<dbReference type="STRING" id="212602.A0A420HX15"/>
<keyword evidence="2" id="KW-1185">Reference proteome</keyword>
<protein>
    <submittedName>
        <fullName evidence="1">Uncharacterized protein</fullName>
    </submittedName>
</protein>
<dbReference type="Proteomes" id="UP000286134">
    <property type="component" value="Unassembled WGS sequence"/>
</dbReference>
<evidence type="ECO:0000313" key="2">
    <source>
        <dbReference type="Proteomes" id="UP000286134"/>
    </source>
</evidence>
<reference evidence="1 2" key="1">
    <citation type="journal article" date="2018" name="BMC Genomics">
        <title>Comparative genome analyses reveal sequence features reflecting distinct modes of host-adaptation between dicot and monocot powdery mildew.</title>
        <authorList>
            <person name="Wu Y."/>
            <person name="Ma X."/>
            <person name="Pan Z."/>
            <person name="Kale S.D."/>
            <person name="Song Y."/>
            <person name="King H."/>
            <person name="Zhang Q."/>
            <person name="Presley C."/>
            <person name="Deng X."/>
            <person name="Wei C.I."/>
            <person name="Xiao S."/>
        </authorList>
    </citation>
    <scope>NUCLEOTIDE SEQUENCE [LARGE SCALE GENOMIC DNA]</scope>
    <source>
        <strain evidence="1">UMSG2</strain>
    </source>
</reference>